<proteinExistence type="predicted"/>
<protein>
    <submittedName>
        <fullName evidence="2">Integrase core domain protein</fullName>
    </submittedName>
</protein>
<dbReference type="PANTHER" id="PTHR46889:SF4">
    <property type="entry name" value="TRANSPOSASE INSO FOR INSERTION SEQUENCE ELEMENT IS911B-RELATED"/>
    <property type="match status" value="1"/>
</dbReference>
<dbReference type="Gene3D" id="3.30.420.10">
    <property type="entry name" value="Ribonuclease H-like superfamily/Ribonuclease H"/>
    <property type="match status" value="1"/>
</dbReference>
<organism evidence="2 3">
    <name type="scientific">Posidoniimonas corsicana</name>
    <dbReference type="NCBI Taxonomy" id="1938618"/>
    <lineage>
        <taxon>Bacteria</taxon>
        <taxon>Pseudomonadati</taxon>
        <taxon>Planctomycetota</taxon>
        <taxon>Planctomycetia</taxon>
        <taxon>Pirellulales</taxon>
        <taxon>Lacipirellulaceae</taxon>
        <taxon>Posidoniimonas</taxon>
    </lineage>
</organism>
<dbReference type="GO" id="GO:0003676">
    <property type="term" value="F:nucleic acid binding"/>
    <property type="evidence" value="ECO:0007669"/>
    <property type="project" value="InterPro"/>
</dbReference>
<dbReference type="Pfam" id="PF13333">
    <property type="entry name" value="rve_2"/>
    <property type="match status" value="1"/>
</dbReference>
<dbReference type="Proteomes" id="UP000316714">
    <property type="component" value="Unassembled WGS sequence"/>
</dbReference>
<dbReference type="OrthoDB" id="289367at2"/>
<sequence length="336" mass="38128">MDDQTKRKRPTYSDDFKRDAVRLVAGARDPKKSHGVLREGVDVKHAWITEHRGSFPVALMCGLLGVSRSGYYDSIDRPVSARAQRTAKIHAAVEQVFEENHAIYGPAKIAEALKESEQLETACRNTVARAMQEMGLKSRVRRAFTPTTTQADPSKRPAPNTLARDFTAERPNQKWVTDITYLPTLAGWVYLAVVVDLFSRKVVGWAMSDSLATPLVSEALRRAIESRQPGRGELLHHSDRGSQYTSEDYQRTLKTLGVECSMSRRGDCYDNAVAERFFWSLKHEWTKHESFANLEETRLSVFKYIDVFYNRQRLHQSLGYKTPEQYEAENAPAVAA</sequence>
<reference evidence="2 3" key="1">
    <citation type="submission" date="2019-02" db="EMBL/GenBank/DDBJ databases">
        <title>Deep-cultivation of Planctomycetes and their phenomic and genomic characterization uncovers novel biology.</title>
        <authorList>
            <person name="Wiegand S."/>
            <person name="Jogler M."/>
            <person name="Boedeker C."/>
            <person name="Pinto D."/>
            <person name="Vollmers J."/>
            <person name="Rivas-Marin E."/>
            <person name="Kohn T."/>
            <person name="Peeters S.H."/>
            <person name="Heuer A."/>
            <person name="Rast P."/>
            <person name="Oberbeckmann S."/>
            <person name="Bunk B."/>
            <person name="Jeske O."/>
            <person name="Meyerdierks A."/>
            <person name="Storesund J.E."/>
            <person name="Kallscheuer N."/>
            <person name="Luecker S."/>
            <person name="Lage O.M."/>
            <person name="Pohl T."/>
            <person name="Merkel B.J."/>
            <person name="Hornburger P."/>
            <person name="Mueller R.-W."/>
            <person name="Bruemmer F."/>
            <person name="Labrenz M."/>
            <person name="Spormann A.M."/>
            <person name="Op Den Camp H."/>
            <person name="Overmann J."/>
            <person name="Amann R."/>
            <person name="Jetten M.S.M."/>
            <person name="Mascher T."/>
            <person name="Medema M.H."/>
            <person name="Devos D.P."/>
            <person name="Kaster A.-K."/>
            <person name="Ovreas L."/>
            <person name="Rohde M."/>
            <person name="Galperin M.Y."/>
            <person name="Jogler C."/>
        </authorList>
    </citation>
    <scope>NUCLEOTIDE SEQUENCE [LARGE SCALE GENOMIC DNA]</scope>
    <source>
        <strain evidence="2 3">KOR34</strain>
    </source>
</reference>
<accession>A0A5C5V9K4</accession>
<dbReference type="InterPro" id="IPR048020">
    <property type="entry name" value="Transpos_IS3"/>
</dbReference>
<dbReference type="AlphaFoldDB" id="A0A5C5V9K4"/>
<feature type="domain" description="Integrase catalytic" evidence="1">
    <location>
        <begin position="167"/>
        <end position="331"/>
    </location>
</feature>
<dbReference type="EMBL" id="SIHJ01000001">
    <property type="protein sequence ID" value="TWT35258.1"/>
    <property type="molecule type" value="Genomic_DNA"/>
</dbReference>
<comment type="caution">
    <text evidence="2">The sequence shown here is derived from an EMBL/GenBank/DDBJ whole genome shotgun (WGS) entry which is preliminary data.</text>
</comment>
<evidence type="ECO:0000313" key="2">
    <source>
        <dbReference type="EMBL" id="TWT35258.1"/>
    </source>
</evidence>
<dbReference type="InterPro" id="IPR012337">
    <property type="entry name" value="RNaseH-like_sf"/>
</dbReference>
<dbReference type="SUPFAM" id="SSF53098">
    <property type="entry name" value="Ribonuclease H-like"/>
    <property type="match status" value="1"/>
</dbReference>
<evidence type="ECO:0000313" key="3">
    <source>
        <dbReference type="Proteomes" id="UP000316714"/>
    </source>
</evidence>
<keyword evidence="3" id="KW-1185">Reference proteome</keyword>
<gene>
    <name evidence="2" type="ORF">KOR34_01460</name>
</gene>
<dbReference type="GO" id="GO:0015074">
    <property type="term" value="P:DNA integration"/>
    <property type="evidence" value="ECO:0007669"/>
    <property type="project" value="InterPro"/>
</dbReference>
<dbReference type="RefSeq" id="WP_146561288.1">
    <property type="nucleotide sequence ID" value="NZ_SIHJ01000001.1"/>
</dbReference>
<dbReference type="NCBIfam" id="NF033516">
    <property type="entry name" value="transpos_IS3"/>
    <property type="match status" value="1"/>
</dbReference>
<dbReference type="Pfam" id="PF13276">
    <property type="entry name" value="HTH_21"/>
    <property type="match status" value="1"/>
</dbReference>
<dbReference type="InterPro" id="IPR001584">
    <property type="entry name" value="Integrase_cat-core"/>
</dbReference>
<dbReference type="Pfam" id="PF00665">
    <property type="entry name" value="rve"/>
    <property type="match status" value="1"/>
</dbReference>
<dbReference type="InterPro" id="IPR050900">
    <property type="entry name" value="Transposase_IS3/IS150/IS904"/>
</dbReference>
<dbReference type="InterPro" id="IPR025948">
    <property type="entry name" value="HTH-like_dom"/>
</dbReference>
<dbReference type="InterPro" id="IPR036397">
    <property type="entry name" value="RNaseH_sf"/>
</dbReference>
<name>A0A5C5V9K4_9BACT</name>
<evidence type="ECO:0000259" key="1">
    <source>
        <dbReference type="PROSITE" id="PS50994"/>
    </source>
</evidence>
<dbReference type="PANTHER" id="PTHR46889">
    <property type="entry name" value="TRANSPOSASE INSF FOR INSERTION SEQUENCE IS3B-RELATED"/>
    <property type="match status" value="1"/>
</dbReference>
<dbReference type="PROSITE" id="PS50994">
    <property type="entry name" value="INTEGRASE"/>
    <property type="match status" value="1"/>
</dbReference>